<feature type="transmembrane region" description="Helical" evidence="12">
    <location>
        <begin position="743"/>
        <end position="765"/>
    </location>
</feature>
<keyword evidence="11" id="KW-0807">Transducer</keyword>
<dbReference type="InterPro" id="IPR038550">
    <property type="entry name" value="GPCR_3_9-Cys_sf"/>
</dbReference>
<dbReference type="PANTHER" id="PTHR24061">
    <property type="entry name" value="CALCIUM-SENSING RECEPTOR-RELATED"/>
    <property type="match status" value="1"/>
</dbReference>
<evidence type="ECO:0000256" key="10">
    <source>
        <dbReference type="ARBA" id="ARBA00023180"/>
    </source>
</evidence>
<dbReference type="InterPro" id="IPR004073">
    <property type="entry name" value="GPCR_3_vmron_rcpt_2"/>
</dbReference>
<keyword evidence="4 12" id="KW-0812">Transmembrane</keyword>
<evidence type="ECO:0000256" key="5">
    <source>
        <dbReference type="ARBA" id="ARBA00022729"/>
    </source>
</evidence>
<evidence type="ECO:0000256" key="9">
    <source>
        <dbReference type="ARBA" id="ARBA00023170"/>
    </source>
</evidence>
<evidence type="ECO:0000259" key="14">
    <source>
        <dbReference type="PROSITE" id="PS50259"/>
    </source>
</evidence>
<dbReference type="InterPro" id="IPR001828">
    <property type="entry name" value="ANF_lig-bd_rcpt"/>
</dbReference>
<feature type="transmembrane region" description="Helical" evidence="12">
    <location>
        <begin position="698"/>
        <end position="717"/>
    </location>
</feature>
<sequence length="849" mass="97176">MDLFLLLLMLLMSQPVSGKLRMKCPLSLQHQDEKKPWSYYSPGHHLISIVISAAITSHKTLPFNMVPSTQFASKLSIDLHRILRYVLAIQVVNKNPQLLHNLTLGYNIQDNYFNTIGTSDALLDMLSTGDANVPNYSCGRKDNLLALLDGAKREISIQMSTLVNTYKVPQISKEHASEALSDKIQYPFFYWMLPKEGIQYPRIVQLLLHFRWTLIGLFAPDREKGENFMRTLTPLLVRNGICVVISQRFSATTPTAALRDAISKWRQVNVFVHYMDFDNLLDRILPFHLILGNLPGPIEGKVWITTTLGNYLIKKHNLHKYVHSIWSFIYQRKERPKDYDFQPNLFVLSQFAEQTFHCSFSKHLFSVKGRKRCTQKAPLETQKKKSSIKLTAYEYYYSYIKTLAHTLNAAYSSRSRRRRKKAKEKFKAPMLQPWQFHPFVRNNEFYNISLWKLYLDQNGDVAADMGITTWLVFPKRNPSQETLGSFERERLFINQDTLSMLKLLNKSLPQSKCVENCRPGFFKQIWEGEPVCCYDCIPCPEGTISTQEDTEKCIKCPGDQFPTKNRVQCIPKRITFLSYEEHVSIILISFALLLFLTTGFVLIIFLEYQGTPIVKTNNRDLSYILLVSLLLCFLSPFLFIGQPRKATCLLQEPLFSIVFSIAVSSMLAKTITVVLAFLASKPGNKVRRWLGKSLANSIILSCSGVQVLICAMWLGVFPPFPDSDLHSQPGEIILQCNEGSATMFYVVLGYMCFLASICFIVAFLARNLPGAFNEAKLITFSMLVFCSVWVSFLPTYLSTKGKYMVAVQVFSILASSAGMLSCIYFPKCYIIILRPDLNNKEHLIVKIRK</sequence>
<dbReference type="SUPFAM" id="SSF53822">
    <property type="entry name" value="Periplasmic binding protein-like I"/>
    <property type="match status" value="1"/>
</dbReference>
<keyword evidence="5 13" id="KW-0732">Signal</keyword>
<dbReference type="GO" id="GO:0004930">
    <property type="term" value="F:G protein-coupled receptor activity"/>
    <property type="evidence" value="ECO:0007669"/>
    <property type="project" value="UniProtKB-KW"/>
</dbReference>
<dbReference type="PRINTS" id="PR01535">
    <property type="entry name" value="VOMERONASL2R"/>
</dbReference>
<evidence type="ECO:0000256" key="11">
    <source>
        <dbReference type="ARBA" id="ARBA00023224"/>
    </source>
</evidence>
<dbReference type="PROSITE" id="PS00981">
    <property type="entry name" value="G_PROTEIN_RECEP_F3_3"/>
    <property type="match status" value="1"/>
</dbReference>
<dbReference type="EMBL" id="JAOTOJ010000002">
    <property type="protein sequence ID" value="KAK9405344.1"/>
    <property type="molecule type" value="Genomic_DNA"/>
</dbReference>
<feature type="transmembrane region" description="Helical" evidence="12">
    <location>
        <begin position="777"/>
        <end position="797"/>
    </location>
</feature>
<keyword evidence="3" id="KW-1003">Cell membrane</keyword>
<protein>
    <submittedName>
        <fullName evidence="15">Type-2 vomeronasal receptor</fullName>
    </submittedName>
</protein>
<dbReference type="InterPro" id="IPR028082">
    <property type="entry name" value="Peripla_BP_I"/>
</dbReference>
<keyword evidence="9 15" id="KW-0675">Receptor</keyword>
<comment type="similarity">
    <text evidence="2">Belongs to the G-protein coupled receptor 3 family.</text>
</comment>
<comment type="subcellular location">
    <subcellularLocation>
        <location evidence="1">Cell membrane</location>
        <topology evidence="1">Multi-pass membrane protein</topology>
    </subcellularLocation>
</comment>
<dbReference type="InterPro" id="IPR000068">
    <property type="entry name" value="GPCR_3_Ca_sens_rcpt-rel"/>
</dbReference>
<dbReference type="Pfam" id="PF00003">
    <property type="entry name" value="7tm_3"/>
    <property type="match status" value="1"/>
</dbReference>
<dbReference type="Gene3D" id="2.10.50.30">
    <property type="entry name" value="GPCR, family 3, nine cysteines domain"/>
    <property type="match status" value="1"/>
</dbReference>
<dbReference type="Gene3D" id="3.40.50.2300">
    <property type="match status" value="2"/>
</dbReference>
<evidence type="ECO:0000256" key="2">
    <source>
        <dbReference type="ARBA" id="ARBA00007242"/>
    </source>
</evidence>
<feature type="domain" description="G-protein coupled receptors family 3 profile" evidence="14">
    <location>
        <begin position="583"/>
        <end position="838"/>
    </location>
</feature>
<feature type="chain" id="PRO_5043351310" evidence="13">
    <location>
        <begin position="19"/>
        <end position="849"/>
    </location>
</feature>
<dbReference type="PROSITE" id="PS50259">
    <property type="entry name" value="G_PROTEIN_RECEP_F3_4"/>
    <property type="match status" value="1"/>
</dbReference>
<feature type="transmembrane region" description="Helical" evidence="12">
    <location>
        <begin position="803"/>
        <end position="825"/>
    </location>
</feature>
<organism evidence="15 16">
    <name type="scientific">Crotalus adamanteus</name>
    <name type="common">Eastern diamondback rattlesnake</name>
    <dbReference type="NCBI Taxonomy" id="8729"/>
    <lineage>
        <taxon>Eukaryota</taxon>
        <taxon>Metazoa</taxon>
        <taxon>Chordata</taxon>
        <taxon>Craniata</taxon>
        <taxon>Vertebrata</taxon>
        <taxon>Euteleostomi</taxon>
        <taxon>Lepidosauria</taxon>
        <taxon>Squamata</taxon>
        <taxon>Bifurcata</taxon>
        <taxon>Unidentata</taxon>
        <taxon>Episquamata</taxon>
        <taxon>Toxicofera</taxon>
        <taxon>Serpentes</taxon>
        <taxon>Colubroidea</taxon>
        <taxon>Viperidae</taxon>
        <taxon>Crotalinae</taxon>
        <taxon>Crotalus</taxon>
    </lineage>
</organism>
<reference evidence="15 16" key="1">
    <citation type="journal article" date="2024" name="Proc. Natl. Acad. Sci. U.S.A.">
        <title>The genetic regulatory architecture and epigenomic basis for age-related changes in rattlesnake venom.</title>
        <authorList>
            <person name="Hogan M.P."/>
            <person name="Holding M.L."/>
            <person name="Nystrom G.S."/>
            <person name="Colston T.J."/>
            <person name="Bartlett D.A."/>
            <person name="Mason A.J."/>
            <person name="Ellsworth S.A."/>
            <person name="Rautsaw R.M."/>
            <person name="Lawrence K.C."/>
            <person name="Strickland J.L."/>
            <person name="He B."/>
            <person name="Fraser P."/>
            <person name="Margres M.J."/>
            <person name="Gilbert D.M."/>
            <person name="Gibbs H.L."/>
            <person name="Parkinson C.L."/>
            <person name="Rokyta D.R."/>
        </authorList>
    </citation>
    <scope>NUCLEOTIDE SEQUENCE [LARGE SCALE GENOMIC DNA]</scope>
    <source>
        <strain evidence="15">DRR0105</strain>
    </source>
</reference>
<name>A0AAW1BT45_CROAD</name>
<evidence type="ECO:0000313" key="15">
    <source>
        <dbReference type="EMBL" id="KAK9405344.1"/>
    </source>
</evidence>
<keyword evidence="7" id="KW-0297">G-protein coupled receptor</keyword>
<dbReference type="InterPro" id="IPR011500">
    <property type="entry name" value="GPCR_3_9-Cys_dom"/>
</dbReference>
<feature type="transmembrane region" description="Helical" evidence="12">
    <location>
        <begin position="654"/>
        <end position="678"/>
    </location>
</feature>
<proteinExistence type="inferred from homology"/>
<feature type="transmembrane region" description="Helical" evidence="12">
    <location>
        <begin position="583"/>
        <end position="608"/>
    </location>
</feature>
<evidence type="ECO:0000256" key="12">
    <source>
        <dbReference type="SAM" id="Phobius"/>
    </source>
</evidence>
<keyword evidence="10" id="KW-0325">Glycoprotein</keyword>
<dbReference type="Proteomes" id="UP001474421">
    <property type="component" value="Unassembled WGS sequence"/>
</dbReference>
<evidence type="ECO:0000256" key="6">
    <source>
        <dbReference type="ARBA" id="ARBA00022989"/>
    </source>
</evidence>
<feature type="signal peptide" evidence="13">
    <location>
        <begin position="1"/>
        <end position="18"/>
    </location>
</feature>
<accession>A0AAW1BT45</accession>
<dbReference type="SUPFAM" id="SSF81665">
    <property type="entry name" value="Calcium ATPase, transmembrane domain M"/>
    <property type="match status" value="1"/>
</dbReference>
<dbReference type="PANTHER" id="PTHR24061:SF599">
    <property type="entry name" value="G-PROTEIN COUPLED RECEPTORS FAMILY 3 PROFILE DOMAIN-CONTAINING PROTEIN"/>
    <property type="match status" value="1"/>
</dbReference>
<dbReference type="InterPro" id="IPR017978">
    <property type="entry name" value="GPCR_3_C"/>
</dbReference>
<evidence type="ECO:0000256" key="13">
    <source>
        <dbReference type="SAM" id="SignalP"/>
    </source>
</evidence>
<dbReference type="GO" id="GO:0005886">
    <property type="term" value="C:plasma membrane"/>
    <property type="evidence" value="ECO:0007669"/>
    <property type="project" value="UniProtKB-SubCell"/>
</dbReference>
<feature type="transmembrane region" description="Helical" evidence="12">
    <location>
        <begin position="620"/>
        <end position="642"/>
    </location>
</feature>
<keyword evidence="6 12" id="KW-1133">Transmembrane helix</keyword>
<dbReference type="InterPro" id="IPR017979">
    <property type="entry name" value="GPCR_3_CS"/>
</dbReference>
<evidence type="ECO:0000256" key="3">
    <source>
        <dbReference type="ARBA" id="ARBA00022475"/>
    </source>
</evidence>
<comment type="caution">
    <text evidence="15">The sequence shown here is derived from an EMBL/GenBank/DDBJ whole genome shotgun (WGS) entry which is preliminary data.</text>
</comment>
<dbReference type="PRINTS" id="PR00248">
    <property type="entry name" value="GPCRMGR"/>
</dbReference>
<dbReference type="FunFam" id="2.10.50.30:FF:000002">
    <property type="entry name" value="Vomeronasal 2 receptor, h1"/>
    <property type="match status" value="1"/>
</dbReference>
<evidence type="ECO:0000313" key="16">
    <source>
        <dbReference type="Proteomes" id="UP001474421"/>
    </source>
</evidence>
<evidence type="ECO:0000256" key="8">
    <source>
        <dbReference type="ARBA" id="ARBA00023136"/>
    </source>
</evidence>
<dbReference type="Pfam" id="PF07562">
    <property type="entry name" value="NCD3G"/>
    <property type="match status" value="1"/>
</dbReference>
<evidence type="ECO:0000256" key="7">
    <source>
        <dbReference type="ARBA" id="ARBA00023040"/>
    </source>
</evidence>
<dbReference type="InterPro" id="IPR000337">
    <property type="entry name" value="GPCR_3"/>
</dbReference>
<dbReference type="AlphaFoldDB" id="A0AAW1BT45"/>
<evidence type="ECO:0000256" key="1">
    <source>
        <dbReference type="ARBA" id="ARBA00004651"/>
    </source>
</evidence>
<keyword evidence="16" id="KW-1185">Reference proteome</keyword>
<dbReference type="Pfam" id="PF01094">
    <property type="entry name" value="ANF_receptor"/>
    <property type="match status" value="1"/>
</dbReference>
<keyword evidence="8 12" id="KW-0472">Membrane</keyword>
<dbReference type="InterPro" id="IPR023298">
    <property type="entry name" value="ATPase_P-typ_TM_dom_sf"/>
</dbReference>
<evidence type="ECO:0000256" key="4">
    <source>
        <dbReference type="ARBA" id="ARBA00022692"/>
    </source>
</evidence>
<gene>
    <name evidence="15" type="ORF">NXF25_004118</name>
</gene>
<dbReference type="CDD" id="cd15283">
    <property type="entry name" value="7tmC_V2R_pheromone"/>
    <property type="match status" value="1"/>
</dbReference>